<gene>
    <name evidence="1" type="ORF">L345_08138</name>
</gene>
<organism evidence="1 2">
    <name type="scientific">Ophiophagus hannah</name>
    <name type="common">King cobra</name>
    <name type="synonym">Naja hannah</name>
    <dbReference type="NCBI Taxonomy" id="8665"/>
    <lineage>
        <taxon>Eukaryota</taxon>
        <taxon>Metazoa</taxon>
        <taxon>Chordata</taxon>
        <taxon>Craniata</taxon>
        <taxon>Vertebrata</taxon>
        <taxon>Euteleostomi</taxon>
        <taxon>Lepidosauria</taxon>
        <taxon>Squamata</taxon>
        <taxon>Bifurcata</taxon>
        <taxon>Unidentata</taxon>
        <taxon>Episquamata</taxon>
        <taxon>Toxicofera</taxon>
        <taxon>Serpentes</taxon>
        <taxon>Colubroidea</taxon>
        <taxon>Elapidae</taxon>
        <taxon>Elapinae</taxon>
        <taxon>Ophiophagus</taxon>
    </lineage>
</organism>
<feature type="non-terminal residue" evidence="1">
    <location>
        <position position="1"/>
    </location>
</feature>
<dbReference type="EMBL" id="AZIM01001665">
    <property type="protein sequence ID" value="ETE66086.1"/>
    <property type="molecule type" value="Genomic_DNA"/>
</dbReference>
<dbReference type="AlphaFoldDB" id="V8NVV9"/>
<comment type="caution">
    <text evidence="1">The sequence shown here is derived from an EMBL/GenBank/DDBJ whole genome shotgun (WGS) entry which is preliminary data.</text>
</comment>
<proteinExistence type="predicted"/>
<name>V8NVV9_OPHHA</name>
<sequence length="253" mass="28762">MELELTVAWRLAQNGTRTHCRLVIGPKSPSWLSCLRWDWNSQSPTVIINVSQLLRSRDCGDAARVVGVKHGHTSPFFMAHEMTSLLPLLYRCDRLTYYHCGDVHGRFYHQEVQTAHRSHGEVCLYHLSDSLPVKPVLFWCQLPSASSGWFDQEEAVNACFKAGVVQWLDSNFTRLKVDSDFHPSEQFSLLEWDVLAIISLQEDQGLCVNGLAFIVTSSPQCPKAYGEESSKGHDLCMGRERAEISRDRRHAEE</sequence>
<evidence type="ECO:0000313" key="1">
    <source>
        <dbReference type="EMBL" id="ETE66086.1"/>
    </source>
</evidence>
<accession>V8NVV9</accession>
<evidence type="ECO:0000313" key="2">
    <source>
        <dbReference type="Proteomes" id="UP000018936"/>
    </source>
</evidence>
<reference evidence="1 2" key="1">
    <citation type="journal article" date="2013" name="Proc. Natl. Acad. Sci. U.S.A.">
        <title>The king cobra genome reveals dynamic gene evolution and adaptation in the snake venom system.</title>
        <authorList>
            <person name="Vonk F.J."/>
            <person name="Casewell N.R."/>
            <person name="Henkel C.V."/>
            <person name="Heimberg A.M."/>
            <person name="Jansen H.J."/>
            <person name="McCleary R.J."/>
            <person name="Kerkkamp H.M."/>
            <person name="Vos R.A."/>
            <person name="Guerreiro I."/>
            <person name="Calvete J.J."/>
            <person name="Wuster W."/>
            <person name="Woods A.E."/>
            <person name="Logan J.M."/>
            <person name="Harrison R.A."/>
            <person name="Castoe T.A."/>
            <person name="de Koning A.P."/>
            <person name="Pollock D.D."/>
            <person name="Yandell M."/>
            <person name="Calderon D."/>
            <person name="Renjifo C."/>
            <person name="Currier R.B."/>
            <person name="Salgado D."/>
            <person name="Pla D."/>
            <person name="Sanz L."/>
            <person name="Hyder A.S."/>
            <person name="Ribeiro J.M."/>
            <person name="Arntzen J.W."/>
            <person name="van den Thillart G.E."/>
            <person name="Boetzer M."/>
            <person name="Pirovano W."/>
            <person name="Dirks R.P."/>
            <person name="Spaink H.P."/>
            <person name="Duboule D."/>
            <person name="McGlinn E."/>
            <person name="Kini R.M."/>
            <person name="Richardson M.K."/>
        </authorList>
    </citation>
    <scope>NUCLEOTIDE SEQUENCE</scope>
    <source>
        <tissue evidence="1">Blood</tissue>
    </source>
</reference>
<keyword evidence="2" id="KW-1185">Reference proteome</keyword>
<dbReference type="Proteomes" id="UP000018936">
    <property type="component" value="Unassembled WGS sequence"/>
</dbReference>
<protein>
    <submittedName>
        <fullName evidence="1">Uncharacterized protein</fullName>
    </submittedName>
</protein>